<dbReference type="GO" id="GO:0009055">
    <property type="term" value="F:electron transfer activity"/>
    <property type="evidence" value="ECO:0007669"/>
    <property type="project" value="InterPro"/>
</dbReference>
<feature type="compositionally biased region" description="Low complexity" evidence="7">
    <location>
        <begin position="91"/>
        <end position="101"/>
    </location>
</feature>
<feature type="region of interest" description="Disordered" evidence="7">
    <location>
        <begin position="91"/>
        <end position="116"/>
    </location>
</feature>
<evidence type="ECO:0000256" key="4">
    <source>
        <dbReference type="ARBA" id="ARBA00022982"/>
    </source>
</evidence>
<organism evidence="9 10">
    <name type="scientific">Paracidobacterium acidisoli</name>
    <dbReference type="NCBI Taxonomy" id="2303751"/>
    <lineage>
        <taxon>Bacteria</taxon>
        <taxon>Pseudomonadati</taxon>
        <taxon>Acidobacteriota</taxon>
        <taxon>Terriglobia</taxon>
        <taxon>Terriglobales</taxon>
        <taxon>Acidobacteriaceae</taxon>
        <taxon>Paracidobacterium</taxon>
    </lineage>
</organism>
<dbReference type="Proteomes" id="UP000264702">
    <property type="component" value="Unassembled WGS sequence"/>
</dbReference>
<evidence type="ECO:0000313" key="9">
    <source>
        <dbReference type="EMBL" id="RFU17225.1"/>
    </source>
</evidence>
<dbReference type="Gene3D" id="1.10.760.10">
    <property type="entry name" value="Cytochrome c-like domain"/>
    <property type="match status" value="3"/>
</dbReference>
<evidence type="ECO:0000256" key="5">
    <source>
        <dbReference type="ARBA" id="ARBA00023004"/>
    </source>
</evidence>
<dbReference type="GO" id="GO:0046872">
    <property type="term" value="F:metal ion binding"/>
    <property type="evidence" value="ECO:0007669"/>
    <property type="project" value="UniProtKB-KW"/>
</dbReference>
<sequence>MFVVLSAPVSGYAAQAAQTGETLYKNNCSMCHGDSMEGNPPAIPSLVGVTQRLSSQQITDRVHHGGGAMPAFTQLTDAQIAEIQRYLASSAPPSAPAAPAAPAAPPASPAPSTDSAALVQAGSSLFQQNCSFCHGRDAGGGETGPDLTRSKLVASDSGGDKISQVVRNGRPDKGMPSFNFSDQDLAGLVAFIHSQAAKASAQQGSRRGVDVSDLQTGNVEAGKAYFNGAGKCSTCHSPTGDLAGVASRYEGLHLEEQMLYPHDAKSKVTVTLPSGQTVTGTLAYLDEFTVGLRDSTGTYRSWSIPTVKYSVDAPVEAHADQLSKYTDDDIHNLMAYLQTLR</sequence>
<evidence type="ECO:0000313" key="10">
    <source>
        <dbReference type="Proteomes" id="UP000264702"/>
    </source>
</evidence>
<name>A0A372IQN8_9BACT</name>
<keyword evidence="10" id="KW-1185">Reference proteome</keyword>
<dbReference type="SUPFAM" id="SSF46626">
    <property type="entry name" value="Cytochrome c"/>
    <property type="match status" value="3"/>
</dbReference>
<protein>
    <submittedName>
        <fullName evidence="9">Class I cytochrome c</fullName>
    </submittedName>
</protein>
<dbReference type="PANTHER" id="PTHR37823">
    <property type="entry name" value="CYTOCHROME C-553-LIKE"/>
    <property type="match status" value="1"/>
</dbReference>
<evidence type="ECO:0000256" key="7">
    <source>
        <dbReference type="SAM" id="MobiDB-lite"/>
    </source>
</evidence>
<dbReference type="InterPro" id="IPR036909">
    <property type="entry name" value="Cyt_c-like_dom_sf"/>
</dbReference>
<proteinExistence type="predicted"/>
<gene>
    <name evidence="9" type="ORF">D0Y96_08165</name>
</gene>
<reference evidence="9 10" key="1">
    <citation type="submission" date="2018-08" db="EMBL/GenBank/DDBJ databases">
        <title>Acidipila sp. 4G-K13, an acidobacterium isolated from forest soil.</title>
        <authorList>
            <person name="Gao Z.-H."/>
            <person name="Qiu L.-H."/>
        </authorList>
    </citation>
    <scope>NUCLEOTIDE SEQUENCE [LARGE SCALE GENOMIC DNA]</scope>
    <source>
        <strain evidence="9 10">4G-K13</strain>
    </source>
</reference>
<dbReference type="AlphaFoldDB" id="A0A372IQN8"/>
<evidence type="ECO:0000256" key="3">
    <source>
        <dbReference type="ARBA" id="ARBA00022723"/>
    </source>
</evidence>
<evidence type="ECO:0000256" key="6">
    <source>
        <dbReference type="PROSITE-ProRule" id="PRU00433"/>
    </source>
</evidence>
<dbReference type="OrthoDB" id="232040at2"/>
<dbReference type="GO" id="GO:0020037">
    <property type="term" value="F:heme binding"/>
    <property type="evidence" value="ECO:0007669"/>
    <property type="project" value="InterPro"/>
</dbReference>
<feature type="domain" description="Cytochrome c" evidence="8">
    <location>
        <begin position="217"/>
        <end position="341"/>
    </location>
</feature>
<accession>A0A372IQN8</accession>
<feature type="domain" description="Cytochrome c" evidence="8">
    <location>
        <begin position="117"/>
        <end position="196"/>
    </location>
</feature>
<keyword evidence="5 6" id="KW-0408">Iron</keyword>
<keyword evidence="2 6" id="KW-0349">Heme</keyword>
<dbReference type="PANTHER" id="PTHR37823:SF4">
    <property type="entry name" value="MENAQUINOL-CYTOCHROME C REDUCTASE CYTOCHROME B_C SUBUNIT"/>
    <property type="match status" value="1"/>
</dbReference>
<dbReference type="InterPro" id="IPR009056">
    <property type="entry name" value="Cyt_c-like_dom"/>
</dbReference>
<feature type="domain" description="Cytochrome c" evidence="8">
    <location>
        <begin position="15"/>
        <end position="91"/>
    </location>
</feature>
<dbReference type="InterPro" id="IPR051811">
    <property type="entry name" value="Cytochrome_c550/c551-like"/>
</dbReference>
<dbReference type="Pfam" id="PF13442">
    <property type="entry name" value="Cytochrome_CBB3"/>
    <property type="match status" value="2"/>
</dbReference>
<comment type="caution">
    <text evidence="9">The sequence shown here is derived from an EMBL/GenBank/DDBJ whole genome shotgun (WGS) entry which is preliminary data.</text>
</comment>
<evidence type="ECO:0000256" key="1">
    <source>
        <dbReference type="ARBA" id="ARBA00022448"/>
    </source>
</evidence>
<keyword evidence="1" id="KW-0813">Transport</keyword>
<dbReference type="PROSITE" id="PS51007">
    <property type="entry name" value="CYTC"/>
    <property type="match status" value="3"/>
</dbReference>
<evidence type="ECO:0000256" key="2">
    <source>
        <dbReference type="ARBA" id="ARBA00022617"/>
    </source>
</evidence>
<keyword evidence="3 6" id="KW-0479">Metal-binding</keyword>
<dbReference type="EMBL" id="QVQT01000003">
    <property type="protein sequence ID" value="RFU17225.1"/>
    <property type="molecule type" value="Genomic_DNA"/>
</dbReference>
<evidence type="ECO:0000259" key="8">
    <source>
        <dbReference type="PROSITE" id="PS51007"/>
    </source>
</evidence>
<keyword evidence="4" id="KW-0249">Electron transport</keyword>